<dbReference type="CDD" id="cd01948">
    <property type="entry name" value="EAL"/>
    <property type="match status" value="1"/>
</dbReference>
<evidence type="ECO:0000259" key="3">
    <source>
        <dbReference type="PROSITE" id="PS50887"/>
    </source>
</evidence>
<keyword evidence="1" id="KW-1133">Transmembrane helix</keyword>
<dbReference type="Pfam" id="PF00990">
    <property type="entry name" value="GGDEF"/>
    <property type="match status" value="1"/>
</dbReference>
<dbReference type="SMART" id="SM00052">
    <property type="entry name" value="EAL"/>
    <property type="match status" value="1"/>
</dbReference>
<dbReference type="SUPFAM" id="SSF141868">
    <property type="entry name" value="EAL domain-like"/>
    <property type="match status" value="1"/>
</dbReference>
<keyword evidence="5" id="KW-1185">Reference proteome</keyword>
<dbReference type="SUPFAM" id="SSF55073">
    <property type="entry name" value="Nucleotide cyclase"/>
    <property type="match status" value="1"/>
</dbReference>
<dbReference type="Proteomes" id="UP000289411">
    <property type="component" value="Unassembled WGS sequence"/>
</dbReference>
<dbReference type="PANTHER" id="PTHR44757">
    <property type="entry name" value="DIGUANYLATE CYCLASE DGCP"/>
    <property type="match status" value="1"/>
</dbReference>
<comment type="caution">
    <text evidence="4">The sequence shown here is derived from an EMBL/GenBank/DDBJ whole genome shotgun (WGS) entry which is preliminary data.</text>
</comment>
<sequence>MRGRRSPHRHLSAVVMVETRCRGPRSLDVTIVLGVFSQVIGIGGFQHAEGDVPEMTKMGPERSVELSTEVKEEQVAALASGQMLSLPANCFIATVTLLVVWGSVAPWAIWCWYAGVLVTNGARLALSVCCLGFGPWRLSLSRRIGLQVGLAAVNGLIWAVLPAAMLEDSNPSGPLAYFVIAGITAGASAYAGAFALVGQVFALPILGAVAVKYMLTGGIQHATFALTVVLFAAIITRSSTNAQQSFTRAVYLRTEAVALAESLKLEHAASTLAAQRLHHLANHDPLTGLCNRAAFAQALDGWLGRVGDDGLDAFFLFLIDLDHFKSINDTLGHGSGDRVLKEVASRLTGAVGATQIVARLGGDEFAILVADVGGPGGAAGRGDRGQALAEALIARVSGPFAIGERRLTIAMSLGFAAAPENDSTAEGLLAHADLALYAAKDEGRHRARRFDATLLAAATMARDIEHDLEQALQGDGLEVWFQPQVAIATGATVGLEALLRWNHPAHGWVAPPAIVDAALRTRRSAELTGFIVDRAAAMASQLCGAGRDDIRVGVNLSPKEIAQYDVASLLRRAIARHGIDPRQLEVEITEEAFAASENGLAVLSDLVSVGVRLAIDDFGAGCSSIAYLRSMPVDRIKIDRSFVTGLAGRRKDQILVQAILGIGVSFGIEVVAEGVETADDVAALSAMNCRLAQGYHFGRPMPPQRLWAWLAERDRAADAPAGTPPRLAPYARADGTLAAA</sequence>
<feature type="domain" description="EAL" evidence="2">
    <location>
        <begin position="461"/>
        <end position="714"/>
    </location>
</feature>
<dbReference type="PROSITE" id="PS50883">
    <property type="entry name" value="EAL"/>
    <property type="match status" value="1"/>
</dbReference>
<dbReference type="CDD" id="cd01949">
    <property type="entry name" value="GGDEF"/>
    <property type="match status" value="1"/>
</dbReference>
<feature type="domain" description="GGDEF" evidence="3">
    <location>
        <begin position="312"/>
        <end position="452"/>
    </location>
</feature>
<protein>
    <submittedName>
        <fullName evidence="4">EAL domain-containing protein</fullName>
    </submittedName>
</protein>
<proteinExistence type="predicted"/>
<organism evidence="4 5">
    <name type="scientific">Lichenibacterium ramalinae</name>
    <dbReference type="NCBI Taxonomy" id="2316527"/>
    <lineage>
        <taxon>Bacteria</taxon>
        <taxon>Pseudomonadati</taxon>
        <taxon>Pseudomonadota</taxon>
        <taxon>Alphaproteobacteria</taxon>
        <taxon>Hyphomicrobiales</taxon>
        <taxon>Lichenihabitantaceae</taxon>
        <taxon>Lichenibacterium</taxon>
    </lineage>
</organism>
<evidence type="ECO:0000256" key="1">
    <source>
        <dbReference type="SAM" id="Phobius"/>
    </source>
</evidence>
<dbReference type="OrthoDB" id="8107802at2"/>
<name>A0A4Q2RH59_9HYPH</name>
<keyword evidence="1" id="KW-0812">Transmembrane</keyword>
<dbReference type="PANTHER" id="PTHR44757:SF2">
    <property type="entry name" value="BIOFILM ARCHITECTURE MAINTENANCE PROTEIN MBAA"/>
    <property type="match status" value="1"/>
</dbReference>
<dbReference type="Pfam" id="PF00563">
    <property type="entry name" value="EAL"/>
    <property type="match status" value="1"/>
</dbReference>
<feature type="transmembrane region" description="Helical" evidence="1">
    <location>
        <begin position="145"/>
        <end position="165"/>
    </location>
</feature>
<dbReference type="SMART" id="SM00267">
    <property type="entry name" value="GGDEF"/>
    <property type="match status" value="1"/>
</dbReference>
<evidence type="ECO:0000313" key="5">
    <source>
        <dbReference type="Proteomes" id="UP000289411"/>
    </source>
</evidence>
<feature type="transmembrane region" description="Helical" evidence="1">
    <location>
        <begin position="177"/>
        <end position="201"/>
    </location>
</feature>
<gene>
    <name evidence="4" type="ORF">D3272_01450</name>
</gene>
<reference evidence="4 5" key="2">
    <citation type="submission" date="2019-02" db="EMBL/GenBank/DDBJ databases">
        <title>'Lichenibacterium ramalinii' gen. nov. sp. nov., 'Lichenibacterium minor' gen. nov. sp. nov.</title>
        <authorList>
            <person name="Pankratov T."/>
        </authorList>
    </citation>
    <scope>NUCLEOTIDE SEQUENCE [LARGE SCALE GENOMIC DNA]</scope>
    <source>
        <strain evidence="4 5">RmlP001</strain>
    </source>
</reference>
<accession>A0A4Q2RH59</accession>
<dbReference type="Gene3D" id="3.20.20.450">
    <property type="entry name" value="EAL domain"/>
    <property type="match status" value="1"/>
</dbReference>
<reference evidence="4 5" key="1">
    <citation type="submission" date="2018-09" db="EMBL/GenBank/DDBJ databases">
        <authorList>
            <person name="Grouzdev D.S."/>
            <person name="Krutkina M.S."/>
        </authorList>
    </citation>
    <scope>NUCLEOTIDE SEQUENCE [LARGE SCALE GENOMIC DNA]</scope>
    <source>
        <strain evidence="4 5">RmlP001</strain>
    </source>
</reference>
<dbReference type="InterPro" id="IPR043128">
    <property type="entry name" value="Rev_trsase/Diguanyl_cyclase"/>
</dbReference>
<dbReference type="NCBIfam" id="TIGR00254">
    <property type="entry name" value="GGDEF"/>
    <property type="match status" value="1"/>
</dbReference>
<dbReference type="InterPro" id="IPR001633">
    <property type="entry name" value="EAL_dom"/>
</dbReference>
<evidence type="ECO:0000313" key="4">
    <source>
        <dbReference type="EMBL" id="RYB07819.1"/>
    </source>
</evidence>
<dbReference type="InterPro" id="IPR052155">
    <property type="entry name" value="Biofilm_reg_signaling"/>
</dbReference>
<dbReference type="Gene3D" id="3.30.70.270">
    <property type="match status" value="1"/>
</dbReference>
<dbReference type="InterPro" id="IPR029787">
    <property type="entry name" value="Nucleotide_cyclase"/>
</dbReference>
<dbReference type="AlphaFoldDB" id="A0A4Q2RH59"/>
<keyword evidence="1" id="KW-0472">Membrane</keyword>
<dbReference type="PROSITE" id="PS50887">
    <property type="entry name" value="GGDEF"/>
    <property type="match status" value="1"/>
</dbReference>
<evidence type="ECO:0000259" key="2">
    <source>
        <dbReference type="PROSITE" id="PS50883"/>
    </source>
</evidence>
<dbReference type="InterPro" id="IPR035919">
    <property type="entry name" value="EAL_sf"/>
</dbReference>
<dbReference type="InterPro" id="IPR000160">
    <property type="entry name" value="GGDEF_dom"/>
</dbReference>
<dbReference type="EMBL" id="QYBC01000001">
    <property type="protein sequence ID" value="RYB07819.1"/>
    <property type="molecule type" value="Genomic_DNA"/>
</dbReference>